<dbReference type="Pfam" id="PF05461">
    <property type="entry name" value="ApoL"/>
    <property type="match status" value="1"/>
</dbReference>
<feature type="compositionally biased region" description="Basic and acidic residues" evidence="2">
    <location>
        <begin position="439"/>
        <end position="448"/>
    </location>
</feature>
<comment type="caution">
    <text evidence="3">The sequence shown here is derived from an EMBL/GenBank/DDBJ whole genome shotgun (WGS) entry which is preliminary data.</text>
</comment>
<gene>
    <name evidence="3" type="ORF">G4P62_003773</name>
</gene>
<feature type="compositionally biased region" description="Basic residues" evidence="2">
    <location>
        <begin position="643"/>
        <end position="654"/>
    </location>
</feature>
<feature type="region of interest" description="Disordered" evidence="2">
    <location>
        <begin position="335"/>
        <end position="482"/>
    </location>
</feature>
<accession>A0A9D3C393</accession>
<feature type="compositionally biased region" description="Basic and acidic residues" evidence="2">
    <location>
        <begin position="564"/>
        <end position="591"/>
    </location>
</feature>
<feature type="compositionally biased region" description="Polar residues" evidence="2">
    <location>
        <begin position="383"/>
        <end position="397"/>
    </location>
</feature>
<evidence type="ECO:0000256" key="1">
    <source>
        <dbReference type="ARBA" id="ARBA00010090"/>
    </source>
</evidence>
<dbReference type="EMBL" id="JAAVVJ010000001">
    <property type="protein sequence ID" value="KAF7229855.1"/>
    <property type="molecule type" value="Genomic_DNA"/>
</dbReference>
<dbReference type="GO" id="GO:0006869">
    <property type="term" value="P:lipid transport"/>
    <property type="evidence" value="ECO:0007669"/>
    <property type="project" value="InterPro"/>
</dbReference>
<dbReference type="Proteomes" id="UP000822369">
    <property type="component" value="Chromosome 1"/>
</dbReference>
<sequence>MRGEAAVGDGVEEDERGGDSVKEKRASVAMLKSMLENNSRSPLFNPYINGVQDVLLSNQQNGAPGTSTGANPFHSYYMESGSLGHIRESSGSKSEAANTIILPPPDYQDTETTLDHSATARDDFHDRNINPLGFISRNASRKQNLSKPWEKNGFHSVKDELQDLFYANKGEEFLRTDHPNEMATLEKSCDIFVDPFKAQLEKENDLFQASQTVPGNPFHKSKTAEADLFQSVPAKTEDLFAVKRKEDTQNSVDNYSFRSNLDIFSSSSASTVDPFSSPLPRNLFDVSSLDDPFGPTPFKLQDPFQSFSNGTSDIFQPCFSEAKEKNAFDLFFTPSEVKLGTPPPTDLQRTPLKLPPAVPPKPPNKPRDRLQPTSFIQAAGLSPSPSQSQTEITNGSNFKRPPRPLPRIRRHRSEISPQPEKPTLLEKTITSESPPQPERPQEPERPQQPERPPQSETPLKPEGLPQPEVSVNPITQETKLVTPDNYVVFEDILLIGQEQCVEDWPEDSPEVDPDFKPSGKIKLRRDSMLVNRDSGGGSSEDFDALGGHVKKKNLSLRKSLLSKRASESKFPDDVKDKRNPLPLLREAKDSSETNASAGEHEDDVLGPMEHKKEKNTKVSNLFRRSSLGAEGKTIGHLKDGDTHKKHIGKRNTHRKPSEDEPRGAHGYTPHKGSKEKSLDEDFGAYGHTPQDKSKNEMFDNEDAMNELHPQSAAKGDVMGEKKKKKQKLPSIARQRSKENMLDDNGLQKKKKSSSSAEELDNGELHEMEKASKQKAQHPVPRKPRAARGLAKGGLNEDHVSKKNAASLGEAYDVDVDYLDLCKPKNTFKQKVAKKLKAKHKAKPDAAPGAAPADLSEAAKAEWMAAQNDLGLDEEDFEEDGDTDSLMEWWCTVEQWDELPSDEEEAAIKEDESKSFTILAGKVERGLRVFNKVFTERAEVLWESILQLHFLADDISEFHQKARIAGITGGTTTAVGSVAAITGLALAPLTFGASLVVTAVGVGVAAAGGITSASAAISDNVHNMNDRKKVEALLKEYEEHMMAISKILHFLNQGLYKLRGHPFLRSGTQHYSQDWEIRKAVQVIGLVDSPVMRATSITDDAVASLQGLFQGMDKYFAKDSRELKKGCKKEIVAEIRQVANVLNDCIVELNAIREDLQKATGL</sequence>
<reference evidence="3" key="1">
    <citation type="submission" date="2020-03" db="EMBL/GenBank/DDBJ databases">
        <title>Intra-Species Differences in Population Size shape Life History and Genome Evolution.</title>
        <authorList>
            <person name="Willemsen D."/>
            <person name="Cui R."/>
            <person name="Valenzano D.R."/>
        </authorList>
    </citation>
    <scope>NUCLEOTIDE SEQUENCE</scope>
    <source>
        <strain evidence="3">GRZ</strain>
        <tissue evidence="3">Whole</tissue>
    </source>
</reference>
<feature type="compositionally biased region" description="Pro residues" evidence="2">
    <location>
        <begin position="353"/>
        <end position="363"/>
    </location>
</feature>
<proteinExistence type="inferred from homology"/>
<dbReference type="GO" id="GO:0005576">
    <property type="term" value="C:extracellular region"/>
    <property type="evidence" value="ECO:0007669"/>
    <property type="project" value="InterPro"/>
</dbReference>
<feature type="region of interest" description="Disordered" evidence="2">
    <location>
        <begin position="562"/>
        <end position="800"/>
    </location>
</feature>
<organism evidence="3 4">
    <name type="scientific">Nothobranchius furzeri</name>
    <name type="common">Turquoise killifish</name>
    <dbReference type="NCBI Taxonomy" id="105023"/>
    <lineage>
        <taxon>Eukaryota</taxon>
        <taxon>Metazoa</taxon>
        <taxon>Chordata</taxon>
        <taxon>Craniata</taxon>
        <taxon>Vertebrata</taxon>
        <taxon>Euteleostomi</taxon>
        <taxon>Actinopterygii</taxon>
        <taxon>Neopterygii</taxon>
        <taxon>Teleostei</taxon>
        <taxon>Neoteleostei</taxon>
        <taxon>Acanthomorphata</taxon>
        <taxon>Ovalentaria</taxon>
        <taxon>Atherinomorphae</taxon>
        <taxon>Cyprinodontiformes</taxon>
        <taxon>Nothobranchiidae</taxon>
        <taxon>Nothobranchius</taxon>
    </lineage>
</organism>
<feature type="compositionally biased region" description="Basic residues" evidence="2">
    <location>
        <begin position="772"/>
        <end position="785"/>
    </location>
</feature>
<dbReference type="GO" id="GO:0008289">
    <property type="term" value="F:lipid binding"/>
    <property type="evidence" value="ECO:0007669"/>
    <property type="project" value="InterPro"/>
</dbReference>
<feature type="compositionally biased region" description="Basic residues" evidence="2">
    <location>
        <begin position="400"/>
        <end position="412"/>
    </location>
</feature>
<feature type="compositionally biased region" description="Basic and acidic residues" evidence="2">
    <location>
        <begin position="762"/>
        <end position="771"/>
    </location>
</feature>
<dbReference type="PANTHER" id="PTHR14096">
    <property type="entry name" value="APOLIPOPROTEIN L"/>
    <property type="match status" value="1"/>
</dbReference>
<protein>
    <submittedName>
        <fullName evidence="3">Transcript variant X2</fullName>
    </submittedName>
</protein>
<dbReference type="GO" id="GO:0016020">
    <property type="term" value="C:membrane"/>
    <property type="evidence" value="ECO:0007669"/>
    <property type="project" value="TreeGrafter"/>
</dbReference>
<dbReference type="AlphaFoldDB" id="A0A9D3C393"/>
<dbReference type="InterPro" id="IPR008405">
    <property type="entry name" value="ApoL"/>
</dbReference>
<feature type="region of interest" description="Disordered" evidence="2">
    <location>
        <begin position="1"/>
        <end position="24"/>
    </location>
</feature>
<dbReference type="PANTHER" id="PTHR14096:SF64">
    <property type="match status" value="1"/>
</dbReference>
<comment type="similarity">
    <text evidence="1">Belongs to the apolipoprotein L family.</text>
</comment>
<feature type="region of interest" description="Disordered" evidence="2">
    <location>
        <begin position="503"/>
        <end position="549"/>
    </location>
</feature>
<name>A0A9D3C393_NOTFU</name>
<evidence type="ECO:0000256" key="2">
    <source>
        <dbReference type="SAM" id="MobiDB-lite"/>
    </source>
</evidence>
<dbReference type="GO" id="GO:0042157">
    <property type="term" value="P:lipoprotein metabolic process"/>
    <property type="evidence" value="ECO:0007669"/>
    <property type="project" value="InterPro"/>
</dbReference>
<evidence type="ECO:0000313" key="4">
    <source>
        <dbReference type="Proteomes" id="UP000822369"/>
    </source>
</evidence>
<evidence type="ECO:0000313" key="3">
    <source>
        <dbReference type="EMBL" id="KAF7229855.1"/>
    </source>
</evidence>
<feature type="compositionally biased region" description="Acidic residues" evidence="2">
    <location>
        <begin position="503"/>
        <end position="512"/>
    </location>
</feature>